<evidence type="ECO:0000313" key="2">
    <source>
        <dbReference type="Proteomes" id="UP000494162"/>
    </source>
</evidence>
<evidence type="ECO:0000313" key="1">
    <source>
        <dbReference type="EMBL" id="VWB15506.1"/>
    </source>
</evidence>
<accession>A0A6P2HFD5</accession>
<name>A0A6P2HFD5_9BURK</name>
<dbReference type="EMBL" id="CABVPP010000002">
    <property type="protein sequence ID" value="VWB15506.1"/>
    <property type="molecule type" value="Genomic_DNA"/>
</dbReference>
<reference evidence="1 2" key="1">
    <citation type="submission" date="2019-09" db="EMBL/GenBank/DDBJ databases">
        <authorList>
            <person name="Depoorter E."/>
        </authorList>
    </citation>
    <scope>NUCLEOTIDE SEQUENCE [LARGE SCALE GENOMIC DNA]</scope>
    <source>
        <strain evidence="1">LMG 26883</strain>
    </source>
</reference>
<gene>
    <name evidence="1" type="ORF">BPS26883_00561</name>
</gene>
<dbReference type="Proteomes" id="UP000494162">
    <property type="component" value="Unassembled WGS sequence"/>
</dbReference>
<dbReference type="AlphaFoldDB" id="A0A6P2HFD5"/>
<organism evidence="1 2">
    <name type="scientific">Burkholderia pseudomultivorans</name>
    <dbReference type="NCBI Taxonomy" id="1207504"/>
    <lineage>
        <taxon>Bacteria</taxon>
        <taxon>Pseudomonadati</taxon>
        <taxon>Pseudomonadota</taxon>
        <taxon>Betaproteobacteria</taxon>
        <taxon>Burkholderiales</taxon>
        <taxon>Burkholderiaceae</taxon>
        <taxon>Burkholderia</taxon>
        <taxon>Burkholderia cepacia complex</taxon>
    </lineage>
</organism>
<protein>
    <submittedName>
        <fullName evidence="1">Uncharacterized protein</fullName>
    </submittedName>
</protein>
<sequence length="35" mass="3860">MAKRSLYRALTQALDLVASAARVSEVNLMEPHSCQ</sequence>
<proteinExistence type="predicted"/>